<dbReference type="EMBL" id="JAMKFB020000021">
    <property type="protein sequence ID" value="KAL0162710.1"/>
    <property type="molecule type" value="Genomic_DNA"/>
</dbReference>
<comment type="caution">
    <text evidence="1">The sequence shown here is derived from an EMBL/GenBank/DDBJ whole genome shotgun (WGS) entry which is preliminary data.</text>
</comment>
<organism evidence="1 2">
    <name type="scientific">Cirrhinus mrigala</name>
    <name type="common">Mrigala</name>
    <dbReference type="NCBI Taxonomy" id="683832"/>
    <lineage>
        <taxon>Eukaryota</taxon>
        <taxon>Metazoa</taxon>
        <taxon>Chordata</taxon>
        <taxon>Craniata</taxon>
        <taxon>Vertebrata</taxon>
        <taxon>Euteleostomi</taxon>
        <taxon>Actinopterygii</taxon>
        <taxon>Neopterygii</taxon>
        <taxon>Teleostei</taxon>
        <taxon>Ostariophysi</taxon>
        <taxon>Cypriniformes</taxon>
        <taxon>Cyprinidae</taxon>
        <taxon>Labeoninae</taxon>
        <taxon>Labeonini</taxon>
        <taxon>Cirrhinus</taxon>
    </lineage>
</organism>
<name>A0ABD0NL74_CIRMR</name>
<protein>
    <submittedName>
        <fullName evidence="1">Uncharacterized protein</fullName>
    </submittedName>
</protein>
<keyword evidence="2" id="KW-1185">Reference proteome</keyword>
<dbReference type="Proteomes" id="UP001529510">
    <property type="component" value="Unassembled WGS sequence"/>
</dbReference>
<evidence type="ECO:0000313" key="1">
    <source>
        <dbReference type="EMBL" id="KAL0162710.1"/>
    </source>
</evidence>
<dbReference type="AlphaFoldDB" id="A0ABD0NL74"/>
<evidence type="ECO:0000313" key="2">
    <source>
        <dbReference type="Proteomes" id="UP001529510"/>
    </source>
</evidence>
<gene>
    <name evidence="1" type="ORF">M9458_042106</name>
</gene>
<sequence>AQRRFECIKAALCAVTRSVFQTKAQPPPKALGSSNATLCPATLPDYMDVQCQPERASER</sequence>
<reference evidence="1 2" key="1">
    <citation type="submission" date="2024-05" db="EMBL/GenBank/DDBJ databases">
        <title>Genome sequencing and assembly of Indian major carp, Cirrhinus mrigala (Hamilton, 1822).</title>
        <authorList>
            <person name="Mohindra V."/>
            <person name="Chowdhury L.M."/>
            <person name="Lal K."/>
            <person name="Jena J.K."/>
        </authorList>
    </citation>
    <scope>NUCLEOTIDE SEQUENCE [LARGE SCALE GENOMIC DNA]</scope>
    <source>
        <strain evidence="1">CM1030</strain>
        <tissue evidence="1">Blood</tissue>
    </source>
</reference>
<accession>A0ABD0NL74</accession>
<feature type="non-terminal residue" evidence="1">
    <location>
        <position position="59"/>
    </location>
</feature>
<feature type="non-terminal residue" evidence="1">
    <location>
        <position position="1"/>
    </location>
</feature>
<proteinExistence type="predicted"/>